<keyword evidence="2" id="KW-1185">Reference proteome</keyword>
<dbReference type="RefSeq" id="WP_213499992.1">
    <property type="nucleotide sequence ID" value="NZ_CP074694.1"/>
</dbReference>
<dbReference type="AlphaFoldDB" id="A0A8E6BAE3"/>
<accession>A0A8E6BAE3</accession>
<reference evidence="1" key="1">
    <citation type="submission" date="2021-05" db="EMBL/GenBank/DDBJ databases">
        <title>Complete genome sequence of the cellulolytic planctomycete Telmatocola sphagniphila SP2T and characterization of the first cellulase from planctomycetes.</title>
        <authorList>
            <person name="Rakitin A.L."/>
            <person name="Beletsky A.V."/>
            <person name="Naumoff D.G."/>
            <person name="Kulichevskaya I.S."/>
            <person name="Mardanov A.V."/>
            <person name="Ravin N.V."/>
            <person name="Dedysh S.N."/>
        </authorList>
    </citation>
    <scope>NUCLEOTIDE SEQUENCE</scope>
    <source>
        <strain evidence="1">SP2T</strain>
    </source>
</reference>
<dbReference type="KEGG" id="tsph:KIH39_12680"/>
<dbReference type="EMBL" id="CP074694">
    <property type="protein sequence ID" value="QVL34723.1"/>
    <property type="molecule type" value="Genomic_DNA"/>
</dbReference>
<sequence>MFPIRSITVGFLAVFCLGPIAVRAEEIKAEQQAMIDRGLKWLASTQSKGEGNWEANGGQYPTTMTALAGMCFLMEGSTLREGKYSPNLRRAVEWFMKRSQPSGLLGNPNNPTESSRYMYGHGFGLLFLASVYGEEEDERRRKDLERMLTKAVEYCGKAQTDRGGWGYVSASEGGNFDEGSVTITQLQGLRAARNAGIVVPKSIIDKAVKYLKDCTTSRGGIIYSLATGSAVSGQERPALTAAAVSCAFSSGDYSSDYAKKWIKYCKESIPVGKGRLSHDEYQSYYFAQAVYILGDDGYERLFPGSKKDDQLSWTKYKEAMFDYLKAGQSNDGSWSSGYIGNVFTTTVNLTILQLDKATLPIYQR</sequence>
<gene>
    <name evidence="1" type="ORF">KIH39_12680</name>
</gene>
<organism evidence="1 2">
    <name type="scientific">Telmatocola sphagniphila</name>
    <dbReference type="NCBI Taxonomy" id="1123043"/>
    <lineage>
        <taxon>Bacteria</taxon>
        <taxon>Pseudomonadati</taxon>
        <taxon>Planctomycetota</taxon>
        <taxon>Planctomycetia</taxon>
        <taxon>Gemmatales</taxon>
        <taxon>Gemmataceae</taxon>
    </lineage>
</organism>
<dbReference type="SUPFAM" id="SSF48239">
    <property type="entry name" value="Terpenoid cyclases/Protein prenyltransferases"/>
    <property type="match status" value="1"/>
</dbReference>
<proteinExistence type="predicted"/>
<protein>
    <submittedName>
        <fullName evidence="1">Terpene cyclase/mutase family protein</fullName>
    </submittedName>
</protein>
<evidence type="ECO:0000313" key="1">
    <source>
        <dbReference type="EMBL" id="QVL34723.1"/>
    </source>
</evidence>
<dbReference type="Proteomes" id="UP000676194">
    <property type="component" value="Chromosome"/>
</dbReference>
<evidence type="ECO:0000313" key="2">
    <source>
        <dbReference type="Proteomes" id="UP000676194"/>
    </source>
</evidence>
<dbReference type="Gene3D" id="1.50.10.20">
    <property type="match status" value="2"/>
</dbReference>
<dbReference type="InterPro" id="IPR008930">
    <property type="entry name" value="Terpenoid_cyclase/PrenylTrfase"/>
</dbReference>
<dbReference type="CDD" id="cd00688">
    <property type="entry name" value="ISOPREN_C2_like"/>
    <property type="match status" value="1"/>
</dbReference>
<name>A0A8E6BAE3_9BACT</name>